<dbReference type="RefSeq" id="WP_209693540.1">
    <property type="nucleotide sequence ID" value="NZ_BAAAVU010000011.1"/>
</dbReference>
<evidence type="ECO:0008006" key="4">
    <source>
        <dbReference type="Google" id="ProtNLM"/>
    </source>
</evidence>
<dbReference type="EMBL" id="JAGINT010000001">
    <property type="protein sequence ID" value="MBP2350494.1"/>
    <property type="molecule type" value="Genomic_DNA"/>
</dbReference>
<dbReference type="Proteomes" id="UP000755585">
    <property type="component" value="Unassembled WGS sequence"/>
</dbReference>
<evidence type="ECO:0000313" key="2">
    <source>
        <dbReference type="EMBL" id="MBP2350494.1"/>
    </source>
</evidence>
<proteinExistence type="predicted"/>
<keyword evidence="3" id="KW-1185">Reference proteome</keyword>
<feature type="region of interest" description="Disordered" evidence="1">
    <location>
        <begin position="36"/>
        <end position="94"/>
    </location>
</feature>
<evidence type="ECO:0000256" key="1">
    <source>
        <dbReference type="SAM" id="MobiDB-lite"/>
    </source>
</evidence>
<evidence type="ECO:0000313" key="3">
    <source>
        <dbReference type="Proteomes" id="UP000755585"/>
    </source>
</evidence>
<protein>
    <recommendedName>
        <fullName evidence="4">Colicin D C-terminal domain-containing protein</fullName>
    </recommendedName>
</protein>
<feature type="compositionally biased region" description="Low complexity" evidence="1">
    <location>
        <begin position="36"/>
        <end position="51"/>
    </location>
</feature>
<feature type="compositionally biased region" description="Basic and acidic residues" evidence="1">
    <location>
        <begin position="74"/>
        <end position="87"/>
    </location>
</feature>
<comment type="caution">
    <text evidence="2">The sequence shown here is derived from an EMBL/GenBank/DDBJ whole genome shotgun (WGS) entry which is preliminary data.</text>
</comment>
<name>A0ABS4UFT2_9ACTN</name>
<organism evidence="2 3">
    <name type="scientific">Kribbella aluminosa</name>
    <dbReference type="NCBI Taxonomy" id="416017"/>
    <lineage>
        <taxon>Bacteria</taxon>
        <taxon>Bacillati</taxon>
        <taxon>Actinomycetota</taxon>
        <taxon>Actinomycetes</taxon>
        <taxon>Propionibacteriales</taxon>
        <taxon>Kribbellaceae</taxon>
        <taxon>Kribbella</taxon>
    </lineage>
</organism>
<sequence length="158" mass="16490">MVGPAGIGAAVGTAGVGGLIIAIQQIIDQILQNVAPGSGSSSNAGGADKSGTAAQPPDPDDDEEANRLAKNITKHSDESAARPDGEGSHYVSGVRPDQLETYVADVLKGRVPNIETRYLHNGRVGYWDPAKKAVVLEDGDGGSVYTPKNGYDYFKRLK</sequence>
<accession>A0ABS4UFT2</accession>
<reference evidence="2 3" key="1">
    <citation type="submission" date="2021-03" db="EMBL/GenBank/DDBJ databases">
        <title>Sequencing the genomes of 1000 actinobacteria strains.</title>
        <authorList>
            <person name="Klenk H.-P."/>
        </authorList>
    </citation>
    <scope>NUCLEOTIDE SEQUENCE [LARGE SCALE GENOMIC DNA]</scope>
    <source>
        <strain evidence="2 3">DSM 18824</strain>
    </source>
</reference>
<gene>
    <name evidence="2" type="ORF">JOF29_001577</name>
</gene>